<evidence type="ECO:0000313" key="5">
    <source>
        <dbReference type="EMBL" id="QXT62784.1"/>
    </source>
</evidence>
<dbReference type="Proteomes" id="UP000824504">
    <property type="component" value="Chromosome"/>
</dbReference>
<keyword evidence="3" id="KW-0326">Glycosidase</keyword>
<gene>
    <name evidence="5" type="ORF">KDB89_13800</name>
</gene>
<sequence>MKLLAYDRQPTTVAEANNEDIALSLHLALEEDGAWEPLNGNYGIFFARVSATPGPFGTRDDVIRSLRDPRVFPLVDGGFGIVATRTARGGGPDGTERSGVLFARTVDFLTFEEVGLVDLGVDDGVHGADVRVDGGGYLVGWTSDDGVDRQVRFDDLSDGATRGEVRDGRPEPVAVAADVADFGSGNVVEVSDEIAAALRVRFGRIVNTAVAPLGPVEVAVGAAPQLPPRVGLAYSDGSTATRAVEWDEVDTSTAGSRRVRGLIRQPLYPTPFADERADPSIVPFSFDGRRIFIMIATEDYMMNCIDPSVGPHMPIRVAERIEDLSDDAIEAGRCKEIDLLVAGDTDAAGNVLTGCFWAPEIHTIDGNLSVLFMPCYDGADGKPDMWTGRASIIQLRKDGAGNDLDPREPGNWTKAVPVLRADGSILNDLEAISLDMTHFEDSGTHYYSWQMLGSVFIATMDPADPTRLTSDPVRIIAPEYSWDNVIAEGPNVLEKDGTLFMLYSGSAVGDSYTTGLVTAPSGRGIDLTSPDAWTRLNYPIQKSSIFNGEWQLGTGHGMWSLDEDGNRIYVFHARTHHKGLTGRDTFVRRVHWASDGLPVLDMTADEEVAPGNREVYVDVVVR</sequence>
<keyword evidence="2" id="KW-0378">Hydrolase</keyword>
<evidence type="ECO:0000259" key="4">
    <source>
        <dbReference type="Pfam" id="PF07532"/>
    </source>
</evidence>
<protein>
    <submittedName>
        <fullName evidence="5">Family 43 glycosylhydrolase</fullName>
    </submittedName>
</protein>
<dbReference type="EMBL" id="CP079216">
    <property type="protein sequence ID" value="QXT62784.1"/>
    <property type="molecule type" value="Genomic_DNA"/>
</dbReference>
<dbReference type="RefSeq" id="WP_219081989.1">
    <property type="nucleotide sequence ID" value="NZ_CP079216.1"/>
</dbReference>
<proteinExistence type="predicted"/>
<evidence type="ECO:0000256" key="1">
    <source>
        <dbReference type="ARBA" id="ARBA00022729"/>
    </source>
</evidence>
<reference evidence="5 6" key="1">
    <citation type="submission" date="2021-07" db="EMBL/GenBank/DDBJ databases">
        <title>complete genome sequencing of Tessaracoccus sp.J1M15.</title>
        <authorList>
            <person name="Bae J.-W."/>
            <person name="Kim D.-y."/>
        </authorList>
    </citation>
    <scope>NUCLEOTIDE SEQUENCE [LARGE SCALE GENOMIC DNA]</scope>
    <source>
        <strain evidence="5 6">J1M15</strain>
    </source>
</reference>
<dbReference type="InterPro" id="IPR011081">
    <property type="entry name" value="Big_4"/>
</dbReference>
<feature type="domain" description="Bacterial Ig-like" evidence="4">
    <location>
        <begin position="216"/>
        <end position="263"/>
    </location>
</feature>
<keyword evidence="6" id="KW-1185">Reference proteome</keyword>
<name>A0ABX8SII5_9ACTN</name>
<accession>A0ABX8SII5</accession>
<dbReference type="InterPro" id="IPR006710">
    <property type="entry name" value="Glyco_hydro_43"/>
</dbReference>
<evidence type="ECO:0000256" key="3">
    <source>
        <dbReference type="ARBA" id="ARBA00023295"/>
    </source>
</evidence>
<dbReference type="Pfam" id="PF07532">
    <property type="entry name" value="Big_4"/>
    <property type="match status" value="1"/>
</dbReference>
<dbReference type="PANTHER" id="PTHR43817">
    <property type="entry name" value="GLYCOSYL HYDROLASE"/>
    <property type="match status" value="1"/>
</dbReference>
<dbReference type="PANTHER" id="PTHR43817:SF1">
    <property type="entry name" value="HYDROLASE, FAMILY 43, PUTATIVE (AFU_ORTHOLOGUE AFUA_3G01660)-RELATED"/>
    <property type="match status" value="1"/>
</dbReference>
<evidence type="ECO:0000313" key="6">
    <source>
        <dbReference type="Proteomes" id="UP000824504"/>
    </source>
</evidence>
<dbReference type="Pfam" id="PF04616">
    <property type="entry name" value="Glyco_hydro_43"/>
    <property type="match status" value="1"/>
</dbReference>
<evidence type="ECO:0000256" key="2">
    <source>
        <dbReference type="ARBA" id="ARBA00022801"/>
    </source>
</evidence>
<organism evidence="5 6">
    <name type="scientific">Tessaracoccus palaemonis</name>
    <dbReference type="NCBI Taxonomy" id="2829499"/>
    <lineage>
        <taxon>Bacteria</taxon>
        <taxon>Bacillati</taxon>
        <taxon>Actinomycetota</taxon>
        <taxon>Actinomycetes</taxon>
        <taxon>Propionibacteriales</taxon>
        <taxon>Propionibacteriaceae</taxon>
        <taxon>Tessaracoccus</taxon>
    </lineage>
</organism>
<keyword evidence="1" id="KW-0732">Signal</keyword>